<evidence type="ECO:0000256" key="8">
    <source>
        <dbReference type="ARBA" id="ARBA00023004"/>
    </source>
</evidence>
<feature type="chain" id="PRO_5009007930" description="Photosystem II extrinsic protein V" evidence="12">
    <location>
        <begin position="27"/>
        <end position="161"/>
    </location>
</feature>
<keyword evidence="15" id="KW-1185">Reference proteome</keyword>
<dbReference type="HOGENOM" id="CLU_104149_1_0_3"/>
<dbReference type="AlphaFoldDB" id="B7KBF5"/>
<proteinExistence type="inferred from homology"/>
<dbReference type="OrthoDB" id="486949at2"/>
<keyword evidence="4 12" id="KW-0602">Photosynthesis</keyword>
<dbReference type="KEGG" id="cyc:PCC7424_3109"/>
<dbReference type="InterPro" id="IPR009056">
    <property type="entry name" value="Cyt_c-like_dom"/>
</dbReference>
<feature type="signal peptide" evidence="12">
    <location>
        <begin position="1"/>
        <end position="26"/>
    </location>
</feature>
<comment type="subunit">
    <text evidence="12">PSII is composed of 1 copy each of membrane proteins PsbA, PsbB, PsbC, PsbD, PsbE, PsbF, PsbH, PsbI, PsbJ, PsbK, PsbL, PsbM, PsbT, PsbX, PsbY, PsbZ, Psb30/Ycf12, peripheral proteins PsbO, CyanoQ (PsbQ), PsbU, PsbV and a large number of cofactors. It forms dimeric complexes.</text>
</comment>
<dbReference type="eggNOG" id="COG2010">
    <property type="taxonomic scope" value="Bacteria"/>
</dbReference>
<keyword evidence="3 12" id="KW-0813">Transport</keyword>
<comment type="subcellular location">
    <subcellularLocation>
        <location evidence="12">Cellular thylakoid membrane</location>
        <topology evidence="12">Peripheral membrane protein</topology>
        <orientation evidence="12">Lumenal side</orientation>
    </subcellularLocation>
    <subcellularLocation>
        <location evidence="1">Membrane</location>
        <topology evidence="1">Peripheral membrane protein</topology>
    </subcellularLocation>
    <text evidence="12">Associated with photosystem II at the lumenal side of the thylakoid membrane.</text>
</comment>
<organism evidence="14 15">
    <name type="scientific">Gloeothece citriformis (strain PCC 7424)</name>
    <name type="common">Cyanothece sp. (strain PCC 7424)</name>
    <dbReference type="NCBI Taxonomy" id="65393"/>
    <lineage>
        <taxon>Bacteria</taxon>
        <taxon>Bacillati</taxon>
        <taxon>Cyanobacteriota</taxon>
        <taxon>Cyanophyceae</taxon>
        <taxon>Oscillatoriophycideae</taxon>
        <taxon>Chroococcales</taxon>
        <taxon>Aphanothecaceae</taxon>
        <taxon>Gloeothece</taxon>
        <taxon>Gloeothece citriformis</taxon>
    </lineage>
</organism>
<keyword evidence="12" id="KW-0732">Signal</keyword>
<dbReference type="GO" id="GO:0020037">
    <property type="term" value="F:heme binding"/>
    <property type="evidence" value="ECO:0007669"/>
    <property type="project" value="InterPro"/>
</dbReference>
<dbReference type="GO" id="GO:0009523">
    <property type="term" value="C:photosystem II"/>
    <property type="evidence" value="ECO:0007669"/>
    <property type="project" value="UniProtKB-KW"/>
</dbReference>
<comment type="function">
    <text evidence="12">One of the extrinsic, lumenal subunits of photosystem II (PSII). PSII is a light-driven water plastoquinone oxidoreductase, using light energy to abstract electrons from H(2)O, generating a proton gradient subsequently used for ATP formation. The extrinsic proteins stabilize the structure of photosystem II oxygen-evolving complex (OEC), the ion environment of oxygen evolution and protect the OEC against heat-induced inactivation. Low-potential cytochrome c that plays a role in the OEC of PSII.</text>
</comment>
<evidence type="ECO:0000256" key="2">
    <source>
        <dbReference type="ARBA" id="ARBA00010433"/>
    </source>
</evidence>
<keyword evidence="5 12" id="KW-0349">Heme</keyword>
<keyword evidence="11 12" id="KW-0604">Photosystem II</keyword>
<evidence type="ECO:0000256" key="1">
    <source>
        <dbReference type="ARBA" id="ARBA00004170"/>
    </source>
</evidence>
<sequence length="161" mass="18136" precursor="true">MVKRFVWVAIATVFFIFQLHVNSASALELDKDTLTIPLNEGGDTTTLTSKQATNGQRLFNLECTQCHLQGKTKTNNNVSLGLEDLSKADPRRDNVLALVDYLKNPTSYDGEDDYTELHPNVSRPDLFPELKNFTEDDVFDVAGYMLIAPKLDTRWGGTIYF</sequence>
<dbReference type="PIRSF" id="PIRSF005890">
    <property type="entry name" value="Phot_II_cyt_c550"/>
    <property type="match status" value="1"/>
</dbReference>
<keyword evidence="9 12" id="KW-0793">Thylakoid</keyword>
<feature type="binding site" description="covalent" evidence="12">
    <location>
        <position position="66"/>
    </location>
    <ligand>
        <name>heme c</name>
        <dbReference type="ChEBI" id="CHEBI:61717"/>
    </ligand>
</feature>
<dbReference type="EMBL" id="CP001291">
    <property type="protein sequence ID" value="ACK71511.1"/>
    <property type="molecule type" value="Genomic_DNA"/>
</dbReference>
<feature type="binding site" description="axial binding residue" evidence="12">
    <location>
        <position position="118"/>
    </location>
    <ligand>
        <name>heme c</name>
        <dbReference type="ChEBI" id="CHEBI:61717"/>
    </ligand>
    <ligandPart>
        <name>Fe</name>
        <dbReference type="ChEBI" id="CHEBI:18248"/>
    </ligandPart>
</feature>
<dbReference type="Pfam" id="PF14495">
    <property type="entry name" value="Cytochrom_C550"/>
    <property type="match status" value="1"/>
</dbReference>
<evidence type="ECO:0000256" key="5">
    <source>
        <dbReference type="ARBA" id="ARBA00022617"/>
    </source>
</evidence>
<dbReference type="InterPro" id="IPR017851">
    <property type="entry name" value="PsbV_cyt_c550"/>
</dbReference>
<dbReference type="GO" id="GO:0031676">
    <property type="term" value="C:plasma membrane-derived thylakoid membrane"/>
    <property type="evidence" value="ECO:0007669"/>
    <property type="project" value="UniProtKB-SubCell"/>
</dbReference>
<dbReference type="InterPro" id="IPR029490">
    <property type="entry name" value="Cytochrom_C550"/>
</dbReference>
<dbReference type="NCBIfam" id="TIGR03045">
    <property type="entry name" value="PS_II_C550"/>
    <property type="match status" value="1"/>
</dbReference>
<evidence type="ECO:0000313" key="15">
    <source>
        <dbReference type="Proteomes" id="UP000002384"/>
    </source>
</evidence>
<dbReference type="InterPro" id="IPR036909">
    <property type="entry name" value="Cyt_c-like_dom_sf"/>
</dbReference>
<evidence type="ECO:0000313" key="14">
    <source>
        <dbReference type="EMBL" id="ACK71511.1"/>
    </source>
</evidence>
<evidence type="ECO:0000256" key="12">
    <source>
        <dbReference type="HAMAP-Rule" id="MF_01378"/>
    </source>
</evidence>
<keyword evidence="7 12" id="KW-0249">Electron transport</keyword>
<evidence type="ECO:0000256" key="6">
    <source>
        <dbReference type="ARBA" id="ARBA00022723"/>
    </source>
</evidence>
<evidence type="ECO:0000256" key="9">
    <source>
        <dbReference type="ARBA" id="ARBA00023078"/>
    </source>
</evidence>
<keyword evidence="8 12" id="KW-0408">Iron</keyword>
<dbReference type="PROSITE" id="PS51007">
    <property type="entry name" value="CYTC"/>
    <property type="match status" value="1"/>
</dbReference>
<feature type="binding site" description="covalent" evidence="12">
    <location>
        <position position="63"/>
    </location>
    <ligand>
        <name>heme c</name>
        <dbReference type="ChEBI" id="CHEBI:61717"/>
    </ligand>
</feature>
<evidence type="ECO:0000256" key="3">
    <source>
        <dbReference type="ARBA" id="ARBA00022448"/>
    </source>
</evidence>
<dbReference type="RefSeq" id="WP_015955108.1">
    <property type="nucleotide sequence ID" value="NC_011729.1"/>
</dbReference>
<protein>
    <recommendedName>
        <fullName evidence="12">Photosystem II extrinsic protein V</fullName>
        <shortName evidence="12">PsbV</shortName>
    </recommendedName>
    <alternativeName>
        <fullName evidence="12">Cytochrome c-550</fullName>
    </alternativeName>
    <alternativeName>
        <fullName evidence="12">Cytochrome c550</fullName>
    </alternativeName>
    <alternativeName>
        <fullName evidence="12">Low-potential cytochrome c</fullName>
    </alternativeName>
</protein>
<dbReference type="Proteomes" id="UP000002384">
    <property type="component" value="Chromosome"/>
</dbReference>
<feature type="binding site" description="axial binding residue" evidence="12">
    <location>
        <position position="67"/>
    </location>
    <ligand>
        <name>heme c</name>
        <dbReference type="ChEBI" id="CHEBI:61717"/>
    </ligand>
    <ligandPart>
        <name>Fe</name>
        <dbReference type="ChEBI" id="CHEBI:18248"/>
    </ligandPart>
</feature>
<keyword evidence="6 12" id="KW-0479">Metal-binding</keyword>
<reference evidence="15" key="1">
    <citation type="journal article" date="2011" name="MBio">
        <title>Novel metabolic attributes of the genus Cyanothece, comprising a group of unicellular nitrogen-fixing Cyanobacteria.</title>
        <authorList>
            <person name="Bandyopadhyay A."/>
            <person name="Elvitigala T."/>
            <person name="Welsh E."/>
            <person name="Stockel J."/>
            <person name="Liberton M."/>
            <person name="Min H."/>
            <person name="Sherman L.A."/>
            <person name="Pakrasi H.B."/>
        </authorList>
    </citation>
    <scope>NUCLEOTIDE SEQUENCE [LARGE SCALE GENOMIC DNA]</scope>
    <source>
        <strain evidence="15">PCC 7424</strain>
    </source>
</reference>
<dbReference type="GO" id="GO:0009055">
    <property type="term" value="F:electron transfer activity"/>
    <property type="evidence" value="ECO:0007669"/>
    <property type="project" value="InterPro"/>
</dbReference>
<comment type="cofactor">
    <cofactor evidence="12">
        <name>heme c</name>
        <dbReference type="ChEBI" id="CHEBI:61717"/>
    </cofactor>
    <text evidence="12">Binds 1 heme c group covalently per subunit.</text>
</comment>
<evidence type="ECO:0000256" key="4">
    <source>
        <dbReference type="ARBA" id="ARBA00022531"/>
    </source>
</evidence>
<dbReference type="STRING" id="65393.PCC7424_3109"/>
<feature type="domain" description="Cytochrome c" evidence="13">
    <location>
        <begin position="50"/>
        <end position="149"/>
    </location>
</feature>
<name>B7KBF5_GLOC7</name>
<dbReference type="GO" id="GO:0022904">
    <property type="term" value="P:respiratory electron transport chain"/>
    <property type="evidence" value="ECO:0007669"/>
    <property type="project" value="InterPro"/>
</dbReference>
<dbReference type="Gene3D" id="1.10.760.10">
    <property type="entry name" value="Cytochrome c-like domain"/>
    <property type="match status" value="1"/>
</dbReference>
<comment type="similarity">
    <text evidence="2 12">Belongs to the cytochrome c family. PsbV subfamily.</text>
</comment>
<dbReference type="HAMAP" id="MF_01378">
    <property type="entry name" value="PSII_Cyt550"/>
    <property type="match status" value="1"/>
</dbReference>
<keyword evidence="10 12" id="KW-0472">Membrane</keyword>
<evidence type="ECO:0000256" key="10">
    <source>
        <dbReference type="ARBA" id="ARBA00023136"/>
    </source>
</evidence>
<dbReference type="SUPFAM" id="SSF46626">
    <property type="entry name" value="Cytochrome c"/>
    <property type="match status" value="1"/>
</dbReference>
<dbReference type="InterPro" id="IPR016003">
    <property type="entry name" value="PsbV_cyt_c550-like"/>
</dbReference>
<dbReference type="GO" id="GO:0019684">
    <property type="term" value="P:photosynthesis, light reaction"/>
    <property type="evidence" value="ECO:0007669"/>
    <property type="project" value="UniProtKB-UniRule"/>
</dbReference>
<evidence type="ECO:0000256" key="11">
    <source>
        <dbReference type="ARBA" id="ARBA00023276"/>
    </source>
</evidence>
<evidence type="ECO:0000259" key="13">
    <source>
        <dbReference type="PROSITE" id="PS51007"/>
    </source>
</evidence>
<evidence type="ECO:0000256" key="7">
    <source>
        <dbReference type="ARBA" id="ARBA00022982"/>
    </source>
</evidence>
<gene>
    <name evidence="12" type="primary">psbV</name>
    <name evidence="14" type="ordered locus">PCC7424_3109</name>
</gene>
<dbReference type="GO" id="GO:0005506">
    <property type="term" value="F:iron ion binding"/>
    <property type="evidence" value="ECO:0007669"/>
    <property type="project" value="InterPro"/>
</dbReference>
<accession>B7KBF5</accession>